<keyword evidence="3" id="KW-1185">Reference proteome</keyword>
<dbReference type="AlphaFoldDB" id="A0A1I1DU36"/>
<reference evidence="2 3" key="1">
    <citation type="submission" date="2016-10" db="EMBL/GenBank/DDBJ databases">
        <authorList>
            <person name="de Groot N.N."/>
        </authorList>
    </citation>
    <scope>NUCLEOTIDE SEQUENCE [LARGE SCALE GENOMIC DNA]</scope>
    <source>
        <strain evidence="2 3">DSM 6059</strain>
    </source>
</reference>
<feature type="signal peptide" evidence="1">
    <location>
        <begin position="1"/>
        <end position="22"/>
    </location>
</feature>
<proteinExistence type="predicted"/>
<dbReference type="EMBL" id="FOLO01000001">
    <property type="protein sequence ID" value="SFB78401.1"/>
    <property type="molecule type" value="Genomic_DNA"/>
</dbReference>
<keyword evidence="1" id="KW-0732">Signal</keyword>
<dbReference type="Pfam" id="PF14052">
    <property type="entry name" value="Caps_assemb_Wzi"/>
    <property type="match status" value="1"/>
</dbReference>
<dbReference type="RefSeq" id="WP_091978681.1">
    <property type="nucleotide sequence ID" value="NZ_FOLO01000001.1"/>
</dbReference>
<dbReference type="STRING" id="1123010.SAMN02745724_00061"/>
<feature type="chain" id="PRO_5011531998" evidence="1">
    <location>
        <begin position="23"/>
        <end position="488"/>
    </location>
</feature>
<dbReference type="Gene3D" id="2.40.160.130">
    <property type="entry name" value="Capsule assembly protein Wzi"/>
    <property type="match status" value="1"/>
</dbReference>
<dbReference type="OrthoDB" id="101884at2"/>
<dbReference type="InterPro" id="IPR038636">
    <property type="entry name" value="Wzi_sf"/>
</dbReference>
<dbReference type="InterPro" id="IPR026950">
    <property type="entry name" value="Caps_assemb_Wzi"/>
</dbReference>
<protein>
    <submittedName>
        <fullName evidence="2">Capsule assembly protein Wzi</fullName>
    </submittedName>
</protein>
<evidence type="ECO:0000256" key="1">
    <source>
        <dbReference type="SAM" id="SignalP"/>
    </source>
</evidence>
<gene>
    <name evidence="2" type="ORF">SAMN02745724_00061</name>
</gene>
<evidence type="ECO:0000313" key="3">
    <source>
        <dbReference type="Proteomes" id="UP000198862"/>
    </source>
</evidence>
<organism evidence="2 3">
    <name type="scientific">Pseudoalteromonas denitrificans DSM 6059</name>
    <dbReference type="NCBI Taxonomy" id="1123010"/>
    <lineage>
        <taxon>Bacteria</taxon>
        <taxon>Pseudomonadati</taxon>
        <taxon>Pseudomonadota</taxon>
        <taxon>Gammaproteobacteria</taxon>
        <taxon>Alteromonadales</taxon>
        <taxon>Pseudoalteromonadaceae</taxon>
        <taxon>Pseudoalteromonas</taxon>
    </lineage>
</organism>
<accession>A0A1I1DU36</accession>
<name>A0A1I1DU36_9GAMM</name>
<dbReference type="Proteomes" id="UP000198862">
    <property type="component" value="Unassembled WGS sequence"/>
</dbReference>
<evidence type="ECO:0000313" key="2">
    <source>
        <dbReference type="EMBL" id="SFB78401.1"/>
    </source>
</evidence>
<sequence>MKLTKTTIMICALLGCTHSVKAEPWIGTNDVYLRNAIELLVSQGLINRPVNTYPLMWQGIAQDIKRLSISDIPNNALFAYTHIQYALKFAQKKSLSGIKLKSNNQPSALQSFGERYQEKAAIQGYSILMGERVTAKLSLQYNKDANNQKKLSYDDSYLAVLLGNWSFSAEQINHWWGPSNDNALLLSNNATPMPSLRISRLNTDYYGPSWLSFIGPWNITALISQQKHLKNIATNTSASENRFFGMRFSSVPLPGLELAVSQTAQFNGSDINDLTNVFLGKNKINSQTGINEYNQLTSIDFKYSHIAFGQSFAVYGELAGNKKSSLIPEEKNFTTGLEAYFGLDNQVIKTYLEYSDTVSQCTKINLDNTKTSQHCSYEHINFSDGYKHYNQNIGPAIDSQAKSYTLGINYHQTNGLAAFAKIRHIKQDILPIDSIAEHTKHLQLDIGYQQGLFNGLLKVSGSVFKVKQHISKSNKTETSLQASWEYRF</sequence>
<dbReference type="PROSITE" id="PS51257">
    <property type="entry name" value="PROKAR_LIPOPROTEIN"/>
    <property type="match status" value="1"/>
</dbReference>